<evidence type="ECO:0000256" key="2">
    <source>
        <dbReference type="ARBA" id="ARBA00022679"/>
    </source>
</evidence>
<accession>A0A3B0RXA8</accession>
<organism evidence="3">
    <name type="scientific">hydrothermal vent metagenome</name>
    <dbReference type="NCBI Taxonomy" id="652676"/>
    <lineage>
        <taxon>unclassified sequences</taxon>
        <taxon>metagenomes</taxon>
        <taxon>ecological metagenomes</taxon>
    </lineage>
</organism>
<reference evidence="3" key="1">
    <citation type="submission" date="2018-06" db="EMBL/GenBank/DDBJ databases">
        <authorList>
            <person name="Zhirakovskaya E."/>
        </authorList>
    </citation>
    <scope>NUCLEOTIDE SEQUENCE</scope>
</reference>
<dbReference type="Gene3D" id="3.40.50.150">
    <property type="entry name" value="Vaccinia Virus protein VP39"/>
    <property type="match status" value="1"/>
</dbReference>
<dbReference type="GO" id="GO:0071770">
    <property type="term" value="P:DIM/DIP cell wall layer assembly"/>
    <property type="evidence" value="ECO:0007669"/>
    <property type="project" value="TreeGrafter"/>
</dbReference>
<gene>
    <name evidence="3" type="ORF">MNBD_ALPHA06-1589</name>
</gene>
<dbReference type="Pfam" id="PF13578">
    <property type="entry name" value="Methyltransf_24"/>
    <property type="match status" value="1"/>
</dbReference>
<keyword evidence="1" id="KW-0489">Methyltransferase</keyword>
<dbReference type="InterPro" id="IPR029063">
    <property type="entry name" value="SAM-dependent_MTases_sf"/>
</dbReference>
<dbReference type="EMBL" id="UOEE01000237">
    <property type="protein sequence ID" value="VAV96987.1"/>
    <property type="molecule type" value="Genomic_DNA"/>
</dbReference>
<dbReference type="GO" id="GO:0005886">
    <property type="term" value="C:plasma membrane"/>
    <property type="evidence" value="ECO:0007669"/>
    <property type="project" value="TreeGrafter"/>
</dbReference>
<dbReference type="PANTHER" id="PTHR40048">
    <property type="entry name" value="RHAMNOSYL O-METHYLTRANSFERASE"/>
    <property type="match status" value="1"/>
</dbReference>
<dbReference type="GO" id="GO:0032259">
    <property type="term" value="P:methylation"/>
    <property type="evidence" value="ECO:0007669"/>
    <property type="project" value="UniProtKB-KW"/>
</dbReference>
<evidence type="ECO:0000256" key="1">
    <source>
        <dbReference type="ARBA" id="ARBA00022603"/>
    </source>
</evidence>
<sequence>MSSPTDPQTLKGFLTVAEGEMLAHYAKSGAEIGAVVEIGAWCGRSSLYLAQAIQQSGQLLFSVDHHRGSEENQPEWEWFDPEVWDQQAKMIDTLPHFRNNIRKAGMEKHVVAMVGPSAQIGEAWASPLGFLFLDGGHTMQAALADYRAWARHLLKGGFLAIHDVFPNPADGGRAPFEVCQMAERSGFYARCDQTGSLVVLQRL</sequence>
<dbReference type="SUPFAM" id="SSF53335">
    <property type="entry name" value="S-adenosyl-L-methionine-dependent methyltransferases"/>
    <property type="match status" value="1"/>
</dbReference>
<dbReference type="PANTHER" id="PTHR40048:SF1">
    <property type="entry name" value="RHAMNOSYL O-METHYLTRANSFERASE"/>
    <property type="match status" value="1"/>
</dbReference>
<name>A0A3B0RXA8_9ZZZZ</name>
<dbReference type="GO" id="GO:0008168">
    <property type="term" value="F:methyltransferase activity"/>
    <property type="evidence" value="ECO:0007669"/>
    <property type="project" value="UniProtKB-KW"/>
</dbReference>
<dbReference type="AlphaFoldDB" id="A0A3B0RXA8"/>
<protein>
    <submittedName>
        <fullName evidence="3">Putative secreted protein</fullName>
    </submittedName>
</protein>
<keyword evidence="2" id="KW-0808">Transferase</keyword>
<proteinExistence type="predicted"/>
<evidence type="ECO:0000313" key="3">
    <source>
        <dbReference type="EMBL" id="VAV96987.1"/>
    </source>
</evidence>